<gene>
    <name evidence="7" type="ORF">NOR51B_2863</name>
</gene>
<dbReference type="GO" id="GO:0003680">
    <property type="term" value="F:minor groove of adenine-thymine-rich DNA binding"/>
    <property type="evidence" value="ECO:0007669"/>
    <property type="project" value="TreeGrafter"/>
</dbReference>
<name>B8KVY0_9GAMM</name>
<keyword evidence="4" id="KW-0238">DNA-binding</keyword>
<dbReference type="PANTHER" id="PTHR38097:SF2">
    <property type="entry name" value="DNA-BINDING PROTEIN STPA"/>
    <property type="match status" value="1"/>
</dbReference>
<dbReference type="GO" id="GO:0003681">
    <property type="term" value="F:bent DNA binding"/>
    <property type="evidence" value="ECO:0007669"/>
    <property type="project" value="TreeGrafter"/>
</dbReference>
<evidence type="ECO:0000256" key="1">
    <source>
        <dbReference type="ARBA" id="ARBA00004453"/>
    </source>
</evidence>
<dbReference type="eggNOG" id="COG2916">
    <property type="taxonomic scope" value="Bacteria"/>
</dbReference>
<dbReference type="GO" id="GO:0000976">
    <property type="term" value="F:transcription cis-regulatory region binding"/>
    <property type="evidence" value="ECO:0007669"/>
    <property type="project" value="TreeGrafter"/>
</dbReference>
<evidence type="ECO:0000256" key="2">
    <source>
        <dbReference type="ARBA" id="ARBA00010610"/>
    </source>
</evidence>
<keyword evidence="8" id="KW-1185">Reference proteome</keyword>
<evidence type="ECO:0000313" key="8">
    <source>
        <dbReference type="Proteomes" id="UP000004699"/>
    </source>
</evidence>
<dbReference type="SUPFAM" id="SSF81273">
    <property type="entry name" value="H-NS histone-like proteins"/>
    <property type="match status" value="1"/>
</dbReference>
<dbReference type="GO" id="GO:0009295">
    <property type="term" value="C:nucleoid"/>
    <property type="evidence" value="ECO:0007669"/>
    <property type="project" value="UniProtKB-SubCell"/>
</dbReference>
<dbReference type="GO" id="GO:0032993">
    <property type="term" value="C:protein-DNA complex"/>
    <property type="evidence" value="ECO:0007669"/>
    <property type="project" value="TreeGrafter"/>
</dbReference>
<dbReference type="Pfam" id="PF22470">
    <property type="entry name" value="Histone_HNS_N"/>
    <property type="match status" value="1"/>
</dbReference>
<evidence type="ECO:0000256" key="3">
    <source>
        <dbReference type="ARBA" id="ARBA00022490"/>
    </source>
</evidence>
<keyword evidence="3" id="KW-0963">Cytoplasm</keyword>
<organism evidence="7 8">
    <name type="scientific">Luminiphilus syltensis NOR5-1B</name>
    <dbReference type="NCBI Taxonomy" id="565045"/>
    <lineage>
        <taxon>Bacteria</taxon>
        <taxon>Pseudomonadati</taxon>
        <taxon>Pseudomonadota</taxon>
        <taxon>Gammaproteobacteria</taxon>
        <taxon>Cellvibrionales</taxon>
        <taxon>Halieaceae</taxon>
        <taxon>Luminiphilus</taxon>
    </lineage>
</organism>
<dbReference type="InterPro" id="IPR027454">
    <property type="entry name" value="Histone_HNS_N"/>
</dbReference>
<dbReference type="PANTHER" id="PTHR38097">
    <property type="match status" value="1"/>
</dbReference>
<reference evidence="8" key="1">
    <citation type="journal article" date="2013" name="BMC Microbiol.">
        <title>Taxonomy and evolution of bacteriochlorophyll a-containing members of the OM60/NOR5 clade of marine gammaproteobacteria: description of Luminiphilus syltensis gen. nov., sp. nov., reclassification of Haliea rubra as Pseudohaliea rubra gen. nov., comb. nov., and emendation of Chromatocurvus halotolerans.</title>
        <authorList>
            <person name="Spring S."/>
            <person name="Riedel T."/>
            <person name="Sproer C."/>
            <person name="Yan S."/>
            <person name="Harder J."/>
            <person name="Fuchs B.M."/>
        </authorList>
    </citation>
    <scope>NUCLEOTIDE SEQUENCE [LARGE SCALE GENOMIC DNA]</scope>
    <source>
        <strain evidence="8">NOR51-B</strain>
    </source>
</reference>
<dbReference type="Proteomes" id="UP000004699">
    <property type="component" value="Unassembled WGS sequence"/>
</dbReference>
<protein>
    <submittedName>
        <fullName evidence="7">H-NS histone family protein</fullName>
    </submittedName>
</protein>
<dbReference type="SMART" id="SM00528">
    <property type="entry name" value="HNS"/>
    <property type="match status" value="1"/>
</dbReference>
<evidence type="ECO:0000259" key="6">
    <source>
        <dbReference type="SMART" id="SM00528"/>
    </source>
</evidence>
<evidence type="ECO:0000256" key="4">
    <source>
        <dbReference type="ARBA" id="ARBA00023125"/>
    </source>
</evidence>
<dbReference type="AlphaFoldDB" id="B8KVY0"/>
<dbReference type="GO" id="GO:0001217">
    <property type="term" value="F:DNA-binding transcription repressor activity"/>
    <property type="evidence" value="ECO:0007669"/>
    <property type="project" value="TreeGrafter"/>
</dbReference>
<dbReference type="Gene3D" id="1.10.287.1050">
    <property type="entry name" value="H-NS histone-like proteins"/>
    <property type="match status" value="1"/>
</dbReference>
<comment type="similarity">
    <text evidence="2">Belongs to the histone-like protein H-NS family.</text>
</comment>
<evidence type="ECO:0000313" key="7">
    <source>
        <dbReference type="EMBL" id="EED36910.1"/>
    </source>
</evidence>
<feature type="compositionally biased region" description="Basic residues" evidence="5">
    <location>
        <begin position="77"/>
        <end position="93"/>
    </location>
</feature>
<comment type="subcellular location">
    <subcellularLocation>
        <location evidence="1">Cytoplasm</location>
        <location evidence="1">Nucleoid</location>
    </subcellularLocation>
</comment>
<evidence type="ECO:0000256" key="5">
    <source>
        <dbReference type="SAM" id="MobiDB-lite"/>
    </source>
</evidence>
<accession>B8KVY0</accession>
<feature type="domain" description="DNA-binding protein H-NS-like C-terminal" evidence="6">
    <location>
        <begin position="91"/>
        <end position="137"/>
    </location>
</feature>
<dbReference type="Pfam" id="PF00816">
    <property type="entry name" value="Histone_HNS"/>
    <property type="match status" value="1"/>
</dbReference>
<dbReference type="EMBL" id="DS999411">
    <property type="protein sequence ID" value="EED36910.1"/>
    <property type="molecule type" value="Genomic_DNA"/>
</dbReference>
<dbReference type="InterPro" id="IPR054180">
    <property type="entry name" value="H-NS-like_N"/>
</dbReference>
<dbReference type="GO" id="GO:0005829">
    <property type="term" value="C:cytosol"/>
    <property type="evidence" value="ECO:0007669"/>
    <property type="project" value="TreeGrafter"/>
</dbReference>
<dbReference type="InterPro" id="IPR037150">
    <property type="entry name" value="H-NS_C_dom_sf"/>
</dbReference>
<proteinExistence type="inferred from homology"/>
<sequence length="137" mass="14922">MLSAIAKSKTAARNAAKDLSLVELKSAIANLTAAAKQIEVKEKTREDKRRAADLKKLQSMMKKLGVTASEAAELAGKKRKVATRKKSGKRSGKRGPVPPKYEITVAGETHQWTGRGRTPIVFREFMENGGDLDSCLI</sequence>
<dbReference type="HOGENOM" id="CLU_117503_0_0_6"/>
<dbReference type="Gene3D" id="4.10.430.10">
    <property type="entry name" value="Histone-like protein H-NS, C-terminal domain"/>
    <property type="match status" value="1"/>
</dbReference>
<dbReference type="InterPro" id="IPR027444">
    <property type="entry name" value="H-NS_C_dom"/>
</dbReference>
<dbReference type="GO" id="GO:0046983">
    <property type="term" value="F:protein dimerization activity"/>
    <property type="evidence" value="ECO:0007669"/>
    <property type="project" value="InterPro"/>
</dbReference>
<dbReference type="STRING" id="565045.NOR51B_2863"/>
<dbReference type="RefSeq" id="WP_009021651.1">
    <property type="nucleotide sequence ID" value="NZ_DS999411.1"/>
</dbReference>
<feature type="region of interest" description="Disordered" evidence="5">
    <location>
        <begin position="69"/>
        <end position="108"/>
    </location>
</feature>